<reference evidence="2 3" key="1">
    <citation type="submission" date="2024-02" db="EMBL/GenBank/DDBJ databases">
        <title>Winogradskyella poriferorum JCM 12885.</title>
        <authorList>
            <person name="Zhang D.-F."/>
            <person name="Fu Z.-Y."/>
        </authorList>
    </citation>
    <scope>NUCLEOTIDE SEQUENCE [LARGE SCALE GENOMIC DNA]</scope>
    <source>
        <strain evidence="2 3">JCM 12885</strain>
    </source>
</reference>
<sequence length="211" mass="23635">MKNSKLSKAALLIVLVLIMSCTTATTIKSGDIVFRGVSQSDLSEAINEVTQTEKATNYTHMGICSVENDTVFVYHSDLGKGVVKEPLELFLKPDDTSTYSADAYRIKNSTKPQIENAISKAKTLLGEPYNFTYILEDKGYYCSEYIYELFKEDHVFTLEPMTFKNADTNTFHNGWVTHYKELGIEIPEGKLGCNPNGMAASKTLVFVKRLQ</sequence>
<accession>A0ABU7W4G1</accession>
<keyword evidence="1" id="KW-0732">Signal</keyword>
<dbReference type="Proteomes" id="UP001356704">
    <property type="component" value="Unassembled WGS sequence"/>
</dbReference>
<dbReference type="Pfam" id="PF05708">
    <property type="entry name" value="Peptidase_C92"/>
    <property type="match status" value="1"/>
</dbReference>
<keyword evidence="3" id="KW-1185">Reference proteome</keyword>
<organism evidence="2 3">
    <name type="scientific">Winogradskyella poriferorum</name>
    <dbReference type="NCBI Taxonomy" id="307627"/>
    <lineage>
        <taxon>Bacteria</taxon>
        <taxon>Pseudomonadati</taxon>
        <taxon>Bacteroidota</taxon>
        <taxon>Flavobacteriia</taxon>
        <taxon>Flavobacteriales</taxon>
        <taxon>Flavobacteriaceae</taxon>
        <taxon>Winogradskyella</taxon>
    </lineage>
</organism>
<proteinExistence type="predicted"/>
<dbReference type="Gene3D" id="3.90.1720.10">
    <property type="entry name" value="endopeptidase domain like (from Nostoc punctiforme)"/>
    <property type="match status" value="1"/>
</dbReference>
<evidence type="ECO:0000313" key="2">
    <source>
        <dbReference type="EMBL" id="MEF3078855.1"/>
    </source>
</evidence>
<gene>
    <name evidence="2" type="ORF">V1468_07560</name>
</gene>
<dbReference type="PROSITE" id="PS51257">
    <property type="entry name" value="PROKAR_LIPOPROTEIN"/>
    <property type="match status" value="1"/>
</dbReference>
<dbReference type="SUPFAM" id="SSF54001">
    <property type="entry name" value="Cysteine proteinases"/>
    <property type="match status" value="1"/>
</dbReference>
<name>A0ABU7W4G1_9FLAO</name>
<evidence type="ECO:0000256" key="1">
    <source>
        <dbReference type="SAM" id="SignalP"/>
    </source>
</evidence>
<dbReference type="InterPro" id="IPR024453">
    <property type="entry name" value="Peptidase_C92"/>
</dbReference>
<comment type="caution">
    <text evidence="2">The sequence shown here is derived from an EMBL/GenBank/DDBJ whole genome shotgun (WGS) entry which is preliminary data.</text>
</comment>
<dbReference type="EMBL" id="JAZHOU010000002">
    <property type="protein sequence ID" value="MEF3078855.1"/>
    <property type="molecule type" value="Genomic_DNA"/>
</dbReference>
<protein>
    <submittedName>
        <fullName evidence="2">YiiX/YebB-like N1pC/P60 family cysteine hydrolase</fullName>
    </submittedName>
</protein>
<dbReference type="RefSeq" id="WP_331809632.1">
    <property type="nucleotide sequence ID" value="NZ_JAZHOU010000002.1"/>
</dbReference>
<feature type="signal peptide" evidence="1">
    <location>
        <begin position="1"/>
        <end position="24"/>
    </location>
</feature>
<dbReference type="InterPro" id="IPR038765">
    <property type="entry name" value="Papain-like_cys_pep_sf"/>
</dbReference>
<evidence type="ECO:0000313" key="3">
    <source>
        <dbReference type="Proteomes" id="UP001356704"/>
    </source>
</evidence>
<feature type="chain" id="PRO_5045137346" evidence="1">
    <location>
        <begin position="25"/>
        <end position="211"/>
    </location>
</feature>